<feature type="domain" description="Trs120/TRAPPC9 N-terminal" evidence="4">
    <location>
        <begin position="8"/>
        <end position="324"/>
    </location>
</feature>
<evidence type="ECO:0000256" key="3">
    <source>
        <dbReference type="SAM" id="MobiDB-lite"/>
    </source>
</evidence>
<dbReference type="Pfam" id="PF08626">
    <property type="entry name" value="TRAPPC9-Trs120"/>
    <property type="match status" value="1"/>
</dbReference>
<keyword evidence="2" id="KW-0333">Golgi apparatus</keyword>
<dbReference type="InterPro" id="IPR058564">
    <property type="entry name" value="TPR_TRAPPC9_Trs120"/>
</dbReference>
<dbReference type="InterPro" id="IPR058563">
    <property type="entry name" value="Trs120_TRAPPC9_N"/>
</dbReference>
<feature type="domain" description="Trs120/TRAPPC9 TPR region" evidence="5">
    <location>
        <begin position="376"/>
        <end position="601"/>
    </location>
</feature>
<proteinExistence type="predicted"/>
<feature type="region of interest" description="Disordered" evidence="3">
    <location>
        <begin position="195"/>
        <end position="220"/>
    </location>
</feature>
<name>A7WPJ3_NAKDE</name>
<evidence type="ECO:0000259" key="4">
    <source>
        <dbReference type="Pfam" id="PF08626"/>
    </source>
</evidence>
<gene>
    <name evidence="6" type="primary">trs120</name>
</gene>
<evidence type="ECO:0000256" key="2">
    <source>
        <dbReference type="ARBA" id="ARBA00023034"/>
    </source>
</evidence>
<evidence type="ECO:0000259" key="5">
    <source>
        <dbReference type="Pfam" id="PF26251"/>
    </source>
</evidence>
<dbReference type="AlphaFoldDB" id="A7WPJ3"/>
<protein>
    <submittedName>
        <fullName evidence="6">Subunit of the transport protein particle (TRAPP) complex</fullName>
    </submittedName>
</protein>
<reference evidence="6" key="1">
    <citation type="submission" date="2007-08" db="EMBL/GenBank/DDBJ databases">
        <title>Nakaseomyces delphensis STE14 region.</title>
        <authorList>
            <person name="Wolfe K.H."/>
        </authorList>
    </citation>
    <scope>NUCLEOTIDE SEQUENCE</scope>
    <source>
        <strain evidence="6">CBS 2170</strain>
    </source>
</reference>
<evidence type="ECO:0000313" key="6">
    <source>
        <dbReference type="EMBL" id="CAO98866.1"/>
    </source>
</evidence>
<dbReference type="GO" id="GO:0005802">
    <property type="term" value="C:trans-Golgi network"/>
    <property type="evidence" value="ECO:0007669"/>
    <property type="project" value="TreeGrafter"/>
</dbReference>
<feature type="non-terminal residue" evidence="6">
    <location>
        <position position="810"/>
    </location>
</feature>
<comment type="subcellular location">
    <subcellularLocation>
        <location evidence="1">Golgi apparatus</location>
    </subcellularLocation>
</comment>
<sequence>MDIFSHYQSFVSPSKVRVLVVPVGKWKRKEFLKTFEQFSDNSEVRLLDITPIDCPLFTPQAFPNGRIFFDFTVINHADALDLFLYDFEPFRKIFVVVGLVKGDMDPNDAMTALKEKYHTVISHNLVYVNEIPKKSDDISGYVFQTNNKVMENLETIICDIAKNFLNALNHYYSSYKHVTLRSPGAIGGNAVIKTTLLGPPPSHPSNGKNPQALNSNGTNSNSLKRLSSFEMTTTNLKRSASLKLSTSLTNTENKTQNRAQGRQLKILGNFQLLAGRVQDALNSFTEAIVLLYKVRDLLWLGSALDGVAICFVLLSYLQTPFKIPYIISLLCPIDSSNNSLENITPRNSSNVNIQSPRNSLNGSNIDQSIEVESLNLPLLIKAITEKTLHYYEESLIHNSEYAPQLVYTQTLSRILSFMVCCQSTNLMTTADASKIINCEMRTRDTNKLENETFNSSDIYQFSSRFFQLLIKDMDLELQASIYSLISKTFEILGLYRKQAFILRLLLAAINNYKNRVLWHPNFDHLLSKIIELYNLDDEQSACDKAVEWKELKKDVLQLCLSICEKVGDKKHLEKFSLILLNEYSTFLTEDYEHDLFNGYLKGLIDEQIITKYWDPFILRDISISRLESENSTTYNSLKVPNDASPIKSKENQQEVFNPFKQAQSLSLKNKQDSAVAPKLFLVDDRAEFSCTIQNPYKFNITINDIQLPEDILHYCEIDNRKVTANNPYIIDGNSIRTITLPIRIKTSTTEEIVKLDSLKISVLGLSMFSFNTLPLELSHLPIHPSFENWQKYQALRNGSFEMKILPEQPD</sequence>
<dbReference type="Pfam" id="PF26251">
    <property type="entry name" value="TPR_TRAPPC9-Trs120"/>
    <property type="match status" value="1"/>
</dbReference>
<dbReference type="PANTHER" id="PTHR21512">
    <property type="entry name" value="TRAFFICKING PROTEIN PARTICLE COMPLEX SUBUNIT 9"/>
    <property type="match status" value="1"/>
</dbReference>
<feature type="compositionally biased region" description="Polar residues" evidence="3">
    <location>
        <begin position="204"/>
        <end position="220"/>
    </location>
</feature>
<dbReference type="PANTHER" id="PTHR21512:SF5">
    <property type="entry name" value="TRAFFICKING PROTEIN PARTICLE COMPLEX SUBUNIT 9"/>
    <property type="match status" value="1"/>
</dbReference>
<accession>A7WPJ3</accession>
<evidence type="ECO:0000256" key="1">
    <source>
        <dbReference type="ARBA" id="ARBA00004555"/>
    </source>
</evidence>
<dbReference type="InterPro" id="IPR013935">
    <property type="entry name" value="Trs120_TRAPPC9"/>
</dbReference>
<organism evidence="6">
    <name type="scientific">Nakaseomyces delphensis</name>
    <name type="common">Yeast</name>
    <name type="synonym">Kluyveromyces delphensis</name>
    <dbReference type="NCBI Taxonomy" id="51657"/>
    <lineage>
        <taxon>Eukaryota</taxon>
        <taxon>Fungi</taxon>
        <taxon>Dikarya</taxon>
        <taxon>Ascomycota</taxon>
        <taxon>Saccharomycotina</taxon>
        <taxon>Saccharomycetes</taxon>
        <taxon>Saccharomycetales</taxon>
        <taxon>Saccharomycetaceae</taxon>
        <taxon>Nakaseomyces</taxon>
    </lineage>
</organism>
<dbReference type="EMBL" id="AM850253">
    <property type="protein sequence ID" value="CAO98866.1"/>
    <property type="molecule type" value="Genomic_DNA"/>
</dbReference>